<dbReference type="InterPro" id="IPR009959">
    <property type="entry name" value="Cyclase_SnoaL-like"/>
</dbReference>
<dbReference type="Pfam" id="PF07366">
    <property type="entry name" value="SnoaL"/>
    <property type="match status" value="1"/>
</dbReference>
<comment type="caution">
    <text evidence="1">The sequence shown here is derived from an EMBL/GenBank/DDBJ whole genome shotgun (WGS) entry which is preliminary data.</text>
</comment>
<evidence type="ECO:0000313" key="1">
    <source>
        <dbReference type="EMBL" id="MEX5719854.1"/>
    </source>
</evidence>
<dbReference type="Gene3D" id="3.10.450.50">
    <property type="match status" value="1"/>
</dbReference>
<dbReference type="InterPro" id="IPR032710">
    <property type="entry name" value="NTF2-like_dom_sf"/>
</dbReference>
<protein>
    <submittedName>
        <fullName evidence="1">Ester cyclase</fullName>
    </submittedName>
</protein>
<dbReference type="Proteomes" id="UP001560045">
    <property type="component" value="Unassembled WGS sequence"/>
</dbReference>
<evidence type="ECO:0000313" key="2">
    <source>
        <dbReference type="Proteomes" id="UP001560045"/>
    </source>
</evidence>
<sequence length="190" mass="20157">MDLAAQGRRAYRAIETGDLGDVADYIAPGWTNREAVAEPPAARARGPQAFAATVRWLHTGFSELRLDEHEAVVAGRTVVSAVTMSGRHTGPLVLQDGGVLRVAPPGGRRFTVEHVHWSTFDEEGRAVSHAARRDDLGQVTQLGLLPPTPGALLRSLLWAVTGRSAAARRAFVATSGDLPASAPRPRATTG</sequence>
<dbReference type="RefSeq" id="WP_369208097.1">
    <property type="nucleotide sequence ID" value="NZ_JBFNXQ010000052.1"/>
</dbReference>
<keyword evidence="2" id="KW-1185">Reference proteome</keyword>
<dbReference type="SUPFAM" id="SSF54427">
    <property type="entry name" value="NTF2-like"/>
    <property type="match status" value="1"/>
</dbReference>
<accession>A0ABV3XH04</accession>
<organism evidence="1 2">
    <name type="scientific">Geodermatophilus maliterrae</name>
    <dbReference type="NCBI Taxonomy" id="3162531"/>
    <lineage>
        <taxon>Bacteria</taxon>
        <taxon>Bacillati</taxon>
        <taxon>Actinomycetota</taxon>
        <taxon>Actinomycetes</taxon>
        <taxon>Geodermatophilales</taxon>
        <taxon>Geodermatophilaceae</taxon>
        <taxon>Geodermatophilus</taxon>
    </lineage>
</organism>
<gene>
    <name evidence="1" type="ORF">ABQ292_15930</name>
</gene>
<name>A0ABV3XH04_9ACTN</name>
<proteinExistence type="predicted"/>
<dbReference type="EMBL" id="JBFNXQ010000052">
    <property type="protein sequence ID" value="MEX5719854.1"/>
    <property type="molecule type" value="Genomic_DNA"/>
</dbReference>
<reference evidence="1 2" key="1">
    <citation type="submission" date="2024-06" db="EMBL/GenBank/DDBJ databases">
        <title>Draft genome sequence of Geodermatophilus badlandi, a novel member of the Geodermatophilaceae isolated from badland sedimentary rocks in the Red desert, Wyoming, USA.</title>
        <authorList>
            <person name="Ben Tekaya S."/>
            <person name="Nouioui I."/>
            <person name="Flores G.M."/>
            <person name="Shaal M.N."/>
            <person name="Bredoire F."/>
            <person name="Basile F."/>
            <person name="Van Diepen L."/>
            <person name="Ward N.L."/>
        </authorList>
    </citation>
    <scope>NUCLEOTIDE SEQUENCE [LARGE SCALE GENOMIC DNA]</scope>
    <source>
        <strain evidence="1 2">WL48A</strain>
    </source>
</reference>